<dbReference type="Proteomes" id="UP001156856">
    <property type="component" value="Unassembled WGS sequence"/>
</dbReference>
<evidence type="ECO:0000313" key="5">
    <source>
        <dbReference type="Proteomes" id="UP001156856"/>
    </source>
</evidence>
<feature type="chain" id="PRO_5021845251" evidence="1">
    <location>
        <begin position="22"/>
        <end position="138"/>
    </location>
</feature>
<keyword evidence="5" id="KW-1185">Reference proteome</keyword>
<evidence type="ECO:0000313" key="3">
    <source>
        <dbReference type="EMBL" id="GLS67655.1"/>
    </source>
</evidence>
<reference evidence="2 4" key="3">
    <citation type="submission" date="2019-07" db="EMBL/GenBank/DDBJ databases">
        <title>Whole genome shotgun sequence of Methylobacterium oxalidis NBRC 107715.</title>
        <authorList>
            <person name="Hosoyama A."/>
            <person name="Uohara A."/>
            <person name="Ohji S."/>
            <person name="Ichikawa N."/>
        </authorList>
    </citation>
    <scope>NUCLEOTIDE SEQUENCE [LARGE SCALE GENOMIC DNA]</scope>
    <source>
        <strain evidence="2 4">NBRC 107715</strain>
    </source>
</reference>
<dbReference type="AlphaFoldDB" id="A0A512JBV7"/>
<proteinExistence type="predicted"/>
<dbReference type="EMBL" id="BJZU01000151">
    <property type="protein sequence ID" value="GEP07399.1"/>
    <property type="molecule type" value="Genomic_DNA"/>
</dbReference>
<dbReference type="EMBL" id="BSPK01000116">
    <property type="protein sequence ID" value="GLS67655.1"/>
    <property type="molecule type" value="Genomic_DNA"/>
</dbReference>
<name>A0A512JBV7_9HYPH</name>
<reference evidence="3" key="4">
    <citation type="submission" date="2023-01" db="EMBL/GenBank/DDBJ databases">
        <title>Draft genome sequence of Methylobacterium oxalidis strain NBRC 107715.</title>
        <authorList>
            <person name="Sun Q."/>
            <person name="Mori K."/>
        </authorList>
    </citation>
    <scope>NUCLEOTIDE SEQUENCE</scope>
    <source>
        <strain evidence="3">NBRC 107715</strain>
    </source>
</reference>
<feature type="signal peptide" evidence="1">
    <location>
        <begin position="1"/>
        <end position="21"/>
    </location>
</feature>
<reference evidence="3" key="1">
    <citation type="journal article" date="2014" name="Int. J. Syst. Evol. Microbiol.">
        <title>Complete genome of a new Firmicutes species belonging to the dominant human colonic microbiota ('Ruminococcus bicirculans') reveals two chromosomes and a selective capacity to utilize plant glucans.</title>
        <authorList>
            <consortium name="NISC Comparative Sequencing Program"/>
            <person name="Wegmann U."/>
            <person name="Louis P."/>
            <person name="Goesmann A."/>
            <person name="Henrissat B."/>
            <person name="Duncan S.H."/>
            <person name="Flint H.J."/>
        </authorList>
    </citation>
    <scope>NUCLEOTIDE SEQUENCE</scope>
    <source>
        <strain evidence="3">NBRC 107715</strain>
    </source>
</reference>
<evidence type="ECO:0000313" key="2">
    <source>
        <dbReference type="EMBL" id="GEP07399.1"/>
    </source>
</evidence>
<dbReference type="RefSeq" id="WP_147028857.1">
    <property type="nucleotide sequence ID" value="NZ_BJZU01000151.1"/>
</dbReference>
<comment type="caution">
    <text evidence="2">The sequence shown here is derived from an EMBL/GenBank/DDBJ whole genome shotgun (WGS) entry which is preliminary data.</text>
</comment>
<protein>
    <submittedName>
        <fullName evidence="2">Uncharacterized protein</fullName>
    </submittedName>
</protein>
<keyword evidence="1" id="KW-0732">Signal</keyword>
<evidence type="ECO:0000256" key="1">
    <source>
        <dbReference type="SAM" id="SignalP"/>
    </source>
</evidence>
<dbReference type="Proteomes" id="UP000321960">
    <property type="component" value="Unassembled WGS sequence"/>
</dbReference>
<sequence length="138" mass="14962">MRNYTVLLIAVLLLSTSAALAQQPPDQAIERGVGDFVTTIRRGSLADAVRKIDDCWEQLAHAPRDLPRAIYCSALNFAAADFDERASSTFSTGQTISLVEARVRARRGLSAAGISPTSADGFIELIRQRSIAATSRHF</sequence>
<gene>
    <name evidence="3" type="ORF">GCM10007888_60400</name>
    <name evidence="2" type="ORF">MOX02_54370</name>
</gene>
<reference evidence="5" key="2">
    <citation type="journal article" date="2019" name="Int. J. Syst. Evol. Microbiol.">
        <title>The Global Catalogue of Microorganisms (GCM) 10K type strain sequencing project: providing services to taxonomists for standard genome sequencing and annotation.</title>
        <authorList>
            <consortium name="The Broad Institute Genomics Platform"/>
            <consortium name="The Broad Institute Genome Sequencing Center for Infectious Disease"/>
            <person name="Wu L."/>
            <person name="Ma J."/>
        </authorList>
    </citation>
    <scope>NUCLEOTIDE SEQUENCE [LARGE SCALE GENOMIC DNA]</scope>
    <source>
        <strain evidence="5">NBRC 107715</strain>
    </source>
</reference>
<accession>A0A512JBV7</accession>
<evidence type="ECO:0000313" key="4">
    <source>
        <dbReference type="Proteomes" id="UP000321960"/>
    </source>
</evidence>
<organism evidence="2 4">
    <name type="scientific">Methylobacterium oxalidis</name>
    <dbReference type="NCBI Taxonomy" id="944322"/>
    <lineage>
        <taxon>Bacteria</taxon>
        <taxon>Pseudomonadati</taxon>
        <taxon>Pseudomonadota</taxon>
        <taxon>Alphaproteobacteria</taxon>
        <taxon>Hyphomicrobiales</taxon>
        <taxon>Methylobacteriaceae</taxon>
        <taxon>Methylobacterium</taxon>
    </lineage>
</organism>